<feature type="region of interest" description="Disordered" evidence="8">
    <location>
        <begin position="1905"/>
        <end position="1971"/>
    </location>
</feature>
<evidence type="ECO:0000256" key="7">
    <source>
        <dbReference type="PROSITE-ProRule" id="PRU01011"/>
    </source>
</evidence>
<dbReference type="AGR" id="Xenbase:XB-GENE-6458531"/>
<protein>
    <submittedName>
        <fullName evidence="12">Proteoglycan 4 isoform X1</fullName>
    </submittedName>
</protein>
<feature type="compositionally biased region" description="Basic residues" evidence="8">
    <location>
        <begin position="382"/>
        <end position="402"/>
    </location>
</feature>
<feature type="compositionally biased region" description="Polar residues" evidence="8">
    <location>
        <begin position="2125"/>
        <end position="2157"/>
    </location>
</feature>
<keyword evidence="6" id="KW-0325">Glycoprotein</keyword>
<feature type="compositionally biased region" description="Low complexity" evidence="8">
    <location>
        <begin position="925"/>
        <end position="944"/>
    </location>
</feature>
<dbReference type="InterPro" id="IPR018486">
    <property type="entry name" value="Hemopexin_CS"/>
</dbReference>
<dbReference type="PROSITE" id="PS51642">
    <property type="entry name" value="HEMOPEXIN_2"/>
    <property type="match status" value="1"/>
</dbReference>
<dbReference type="Xenbase" id="XB-GENE-6458531">
    <property type="gene designation" value="prg4"/>
</dbReference>
<feature type="region of interest" description="Disordered" evidence="8">
    <location>
        <begin position="834"/>
        <end position="857"/>
    </location>
</feature>
<dbReference type="PANTHER" id="PTHR22917">
    <property type="entry name" value="HEMOPEXIN DOMAIN-CONTAINING PROTEIN"/>
    <property type="match status" value="1"/>
</dbReference>
<dbReference type="GO" id="GO:0005615">
    <property type="term" value="C:extracellular space"/>
    <property type="evidence" value="ECO:0000318"/>
    <property type="project" value="GO_Central"/>
</dbReference>
<feature type="compositionally biased region" description="Basic residues" evidence="8">
    <location>
        <begin position="358"/>
        <end position="368"/>
    </location>
</feature>
<name>A0A8J1JGD0_XENTR</name>
<feature type="region of interest" description="Disordered" evidence="8">
    <location>
        <begin position="873"/>
        <end position="897"/>
    </location>
</feature>
<feature type="compositionally biased region" description="Polar residues" evidence="8">
    <location>
        <begin position="1661"/>
        <end position="1676"/>
    </location>
</feature>
<feature type="region of interest" description="Disordered" evidence="8">
    <location>
        <begin position="915"/>
        <end position="945"/>
    </location>
</feature>
<feature type="compositionally biased region" description="Polar residues" evidence="8">
    <location>
        <begin position="606"/>
        <end position="618"/>
    </location>
</feature>
<feature type="compositionally biased region" description="Low complexity" evidence="8">
    <location>
        <begin position="1041"/>
        <end position="1054"/>
    </location>
</feature>
<dbReference type="PANTHER" id="PTHR22917:SF1">
    <property type="entry name" value="PROTEOGLYCAN 4"/>
    <property type="match status" value="1"/>
</dbReference>
<feature type="compositionally biased region" description="Polar residues" evidence="8">
    <location>
        <begin position="1715"/>
        <end position="1733"/>
    </location>
</feature>
<feature type="compositionally biased region" description="Basic and acidic residues" evidence="8">
    <location>
        <begin position="2097"/>
        <end position="2106"/>
    </location>
</feature>
<feature type="compositionally biased region" description="Polar residues" evidence="8">
    <location>
        <begin position="845"/>
        <end position="855"/>
    </location>
</feature>
<feature type="compositionally biased region" description="Low complexity" evidence="8">
    <location>
        <begin position="431"/>
        <end position="440"/>
    </location>
</feature>
<feature type="compositionally biased region" description="Polar residues" evidence="8">
    <location>
        <begin position="2225"/>
        <end position="2237"/>
    </location>
</feature>
<evidence type="ECO:0000313" key="13">
    <source>
        <dbReference type="Xenbase" id="XB-GENE-6458531"/>
    </source>
</evidence>
<feature type="compositionally biased region" description="Low complexity" evidence="8">
    <location>
        <begin position="834"/>
        <end position="844"/>
    </location>
</feature>
<evidence type="ECO:0000256" key="8">
    <source>
        <dbReference type="SAM" id="MobiDB-lite"/>
    </source>
</evidence>
<organism evidence="11 12">
    <name type="scientific">Xenopus tropicalis</name>
    <name type="common">Western clawed frog</name>
    <name type="synonym">Silurana tropicalis</name>
    <dbReference type="NCBI Taxonomy" id="8364"/>
    <lineage>
        <taxon>Eukaryota</taxon>
        <taxon>Metazoa</taxon>
        <taxon>Chordata</taxon>
        <taxon>Craniata</taxon>
        <taxon>Vertebrata</taxon>
        <taxon>Euteleostomi</taxon>
        <taxon>Amphibia</taxon>
        <taxon>Batrachia</taxon>
        <taxon>Anura</taxon>
        <taxon>Pipoidea</taxon>
        <taxon>Pipidae</taxon>
        <taxon>Xenopodinae</taxon>
        <taxon>Xenopus</taxon>
        <taxon>Silurana</taxon>
    </lineage>
</organism>
<dbReference type="SMART" id="SM00120">
    <property type="entry name" value="HX"/>
    <property type="match status" value="2"/>
</dbReference>
<feature type="region of interest" description="Disordered" evidence="8">
    <location>
        <begin position="1988"/>
        <end position="2111"/>
    </location>
</feature>
<feature type="compositionally biased region" description="Low complexity" evidence="8">
    <location>
        <begin position="1699"/>
        <end position="1714"/>
    </location>
</feature>
<keyword evidence="11" id="KW-1185">Reference proteome</keyword>
<feature type="repeat" description="Hemopexin" evidence="7">
    <location>
        <begin position="2519"/>
        <end position="2566"/>
    </location>
</feature>
<keyword evidence="2" id="KW-0964">Secreted</keyword>
<dbReference type="SUPFAM" id="SSF50923">
    <property type="entry name" value="Hemopexin-like domain"/>
    <property type="match status" value="1"/>
</dbReference>
<dbReference type="PROSITE" id="PS00024">
    <property type="entry name" value="HEMOPEXIN"/>
    <property type="match status" value="1"/>
</dbReference>
<dbReference type="OMA" id="INEYPIS"/>
<feature type="region of interest" description="Disordered" evidence="8">
    <location>
        <begin position="2125"/>
        <end position="2284"/>
    </location>
</feature>
<evidence type="ECO:0000256" key="3">
    <source>
        <dbReference type="ARBA" id="ARBA00022729"/>
    </source>
</evidence>
<dbReference type="InterPro" id="IPR018487">
    <property type="entry name" value="Hemopexin-like_repeat"/>
</dbReference>
<sequence>MERKYYITQVVVCLFILSSAVSAQGEGSCVGRCGEGYFRGHTCHCDYNCMSFMECCRDFKAVCTTENSCRGRCHEGFIRGQACDCDPNCLNYGKCCPDFESMCAKPISRRSPAPPPPEERRGPPDPSRNKDTDKEPEADKVPQEPDEDTGTTPSTVITPQPVKEKKQMPKKPKKPKKLVEAEEEIEETEENETSSTFSTTRTKGTTIKVTRKDSKKKKPKDKNLNPKANSTEPGRGSFSPSVPPPPDKNADILMTPQTPRVGDDAADPVGSQEDSTDNPSSSTTPKTTKKRSPSNTNKKKINKKQENEESPSSNNKKKPPSKPSPKDIKRKKGTDPKDEKQDPAKGPDPSAKKDTKKPVSKGPKKRIIKVLVEDDTEEPQKPVKKKPSKKPSPKDTKRKKKFNPKEERQETVESEFTSSSQSTSSHRRSKSTSTLLSGKNKNIKNKNRKKIPDEKPLMPPKRKKDKDFLQTPEPTPADEGSGDDGSGMEFLQTTPSATSLSDSSPKETLFSTIMDGTISSSVMPRTENIVITSDKNTETPKALSTVEPSLRTTPGMNIFTDVSTVSKEPFKQTETPAQPTEESTSKANATSVSLTSRQVNERSTDPSENVGSFSQQLQTATSNDAVTSFYRNTDKTELVYPLTDGERAGNQKENTGHSGITIEKSTINNWTPYTTQPMKTEEVDKNTPLFKEENKDGLLIYPTVSSQNMENFTLLPTEIKIQQGTASTEGNINNGLTTKFPESKNSSFSTETMVTDMPKAILTTLSSKQTISTNETPNLGQSVSHPETTKISNGISTTDSTVTDDISGFVLHREPNGDNASMVPREFADIERSTPVSPTSVSSSIVQNSDHSPSVHTEPLYTEYTLNITVTETTQSGQTSPTNETPKTAVKKSTQFPADSSALVTVESSPDHLVGSSFPTVDAPQSLSSAQVTSTSQSQSSTLSRGLHGELLSTVATESLDKSTGDILTPSYNDYVHSKVPTQSSYSSSILASTTEHSSIIYTSPNVKENESRPASTQTPQKDYSEVTVPDTDTRNTFGNSPTSTQSTEQSTLTKEGHNDESLPVLREELLSTVLNEDADKGYSLLLDTKSSEAPTDASTMIITDKLNTNDFLSPTVTVHVGHETLIKGATSEKDMLHTPEAQSLTDMLKTVPNERNTEGTFSPKTPDIAFVEPTQWQQTDRTHKAPQPEELTQSSTGDTIADHVVSVTDISSAAPDSSSSSNIVTSETNTLGANILSTLAPGQTTQAGMQNLSITGTAQLPINTSLSVTMDSGTRDLSSLKILDTTPNIHTTNQHTGDSKVDVLTEHSTNPNVETKETTTGGQEKSSTINKSPDERPMISVTEATQIPLEITESSAPFRISTSPAMTIKQFIVTTEEQKIDLSPAASISSDMSEKPRTYSKTDVQTEMINTLPSSTELVTRDKNDQITQGTKPSDVVTEGALTSNFRQTISVPETTETPAVVVKTHTSTKTISIVSTANLKSIDEESIDQSFPTNFPQKRFTTIAEDGIPGTSPIIVTGETNKDIDKINETVPNLETSHGFEKHFETVTGAERTLNTGTTLETPGRQSLNRSASASVTKDMSEGQLFVTTETGNSFTFGLTASQMPYLTAGVSAEPSKIRTTSTSETISSSASKETMLDSFSSITASVEQTRAVTEASHEGQTSPVSEFTTQSSASYTEPITLTSIYKEGDQERPSVTNETSSSSHTLSPATSVPGTLTDYSSNMNTDQKSPETSTIISKEHHIMTNSTVNYVPTLLEKTLSTEKSLTTVLVSSITTNETTRGNMLSSLFTDDKGGKTMSPTIETTKGYTEDSSSLKADLETTTVNTKDSSRVQTLTNLVTQYLNNQQSTESTGERDGSARDKSVFTTSSSLYLNESARQSTTQFAALTTSEPNKMDIAMSNVSTESYPPSSVQTDHSLNTPISTDPSSVSLPVTKSESPVTQLPESGPKHASVSGITSGSRVPLTNASATQSTALTRLSSQYTINTPESTTETFPKLSSSTKEVNTSLEENTSTNNLLTPSFGFSVNTLTTLQEQSTPDNKSNANSYTTNSEGLQTSTSSMLKSTISTSHTNEPSSSTIRNIYDTPNQTSNVEYSTHKPSEQKDASSGQSTVFFTTQTIDWVPSSNAGESKENSTSTEGTNRLSSPTVGQQTEDLTTLKPELTDANTSGNRTYADLKETATTTPTTQPMESVSTTTQVNVASQQATTTSSENQQEHTTKDVTTKQVITEQQTKIPSVSSFSNSTVKSDLEQRPTVPESDPSSISNVTPRDESMANGTTTSLPTKAINIEIMETTTKSTPNTIKDLRETTGSPTTVKAISVEQMENKYNPNPPLSLDQYGICEMLLDKENKLGISESDLQSIREICMEIHPNFTTSVSTPSSETKLPSQNPSEIPTKHTTAYTTTPRVAQPNKKPLPPKTIIQIVEEINRKMHLTPTRNLTLFPSHKTNKSAAWILLLKKIRSPLDPQMNLCNGQPADGMTTLQNGSMVVFRGHYFWTLNQGGAVRQARKISDVWGIPSPIDTVFTRCNCAGKTFFFKGPRYWRFTNDVMDKGYPKEIIKGFGGLKGKITSVLSVAGFKTRPESVYFFKGGGNVQKYTFRQEQSKRCTKKKQPNVQYPIYSHNIQTVKYRYPRDVVKQQRKIQRTIITIKQEPLGVLHQEISIRSTWRGIPNNIVSAISLPNSQKQDGFDYFVFSKEKYYNINMSSKVAIKPPPNSEQKISKDWYKCKE</sequence>
<gene>
    <name evidence="12 13" type="primary">prg4</name>
</gene>
<dbReference type="GeneID" id="100496149"/>
<dbReference type="Gene3D" id="4.10.410.20">
    <property type="match status" value="2"/>
</dbReference>
<proteinExistence type="predicted"/>
<evidence type="ECO:0000256" key="4">
    <source>
        <dbReference type="ARBA" id="ARBA00022737"/>
    </source>
</evidence>
<feature type="chain" id="PRO_5035234232" evidence="9">
    <location>
        <begin position="24"/>
        <end position="2730"/>
    </location>
</feature>
<keyword evidence="3 9" id="KW-0732">Signal</keyword>
<dbReference type="SMART" id="SM00201">
    <property type="entry name" value="SO"/>
    <property type="match status" value="2"/>
</dbReference>
<feature type="region of interest" description="Disordered" evidence="8">
    <location>
        <begin position="1176"/>
        <end position="1200"/>
    </location>
</feature>
<dbReference type="OrthoDB" id="413699at2759"/>
<dbReference type="RefSeq" id="XP_031756929.1">
    <property type="nucleotide sequence ID" value="XM_031901069.1"/>
</dbReference>
<evidence type="ECO:0000313" key="11">
    <source>
        <dbReference type="Proteomes" id="UP000008143"/>
    </source>
</evidence>
<feature type="domain" description="SMB" evidence="10">
    <location>
        <begin position="65"/>
        <end position="107"/>
    </location>
</feature>
<feature type="compositionally biased region" description="Polar residues" evidence="8">
    <location>
        <begin position="772"/>
        <end position="794"/>
    </location>
</feature>
<feature type="compositionally biased region" description="Basic and acidic residues" evidence="8">
    <location>
        <begin position="2215"/>
        <end position="2224"/>
    </location>
</feature>
<feature type="compositionally biased region" description="Low complexity" evidence="8">
    <location>
        <begin position="414"/>
        <end position="424"/>
    </location>
</feature>
<feature type="signal peptide" evidence="9">
    <location>
        <begin position="1"/>
        <end position="23"/>
    </location>
</feature>
<dbReference type="PROSITE" id="PS00524">
    <property type="entry name" value="SMB_1"/>
    <property type="match status" value="2"/>
</dbReference>
<dbReference type="PROSITE" id="PS50958">
    <property type="entry name" value="SMB_2"/>
    <property type="match status" value="2"/>
</dbReference>
<evidence type="ECO:0000313" key="12">
    <source>
        <dbReference type="RefSeq" id="XP_031756929.1"/>
    </source>
</evidence>
<dbReference type="SUPFAM" id="SSF90188">
    <property type="entry name" value="Somatomedin B domain"/>
    <property type="match status" value="2"/>
</dbReference>
<feature type="region of interest" description="Disordered" evidence="8">
    <location>
        <begin position="107"/>
        <end position="508"/>
    </location>
</feature>
<feature type="compositionally biased region" description="Polar residues" evidence="8">
    <location>
        <begin position="566"/>
        <end position="598"/>
    </location>
</feature>
<evidence type="ECO:0000256" key="1">
    <source>
        <dbReference type="ARBA" id="ARBA00004613"/>
    </source>
</evidence>
<dbReference type="InterPro" id="IPR051298">
    <property type="entry name" value="Heme_transport/Cell_adhesion"/>
</dbReference>
<keyword evidence="4" id="KW-0677">Repeat</keyword>
<feature type="region of interest" description="Disordered" evidence="8">
    <location>
        <begin position="772"/>
        <end position="799"/>
    </location>
</feature>
<feature type="compositionally biased region" description="Low complexity" evidence="8">
    <location>
        <begin position="2238"/>
        <end position="2248"/>
    </location>
</feature>
<feature type="compositionally biased region" description="Acidic residues" evidence="8">
    <location>
        <begin position="181"/>
        <end position="192"/>
    </location>
</feature>
<keyword evidence="5" id="KW-1015">Disulfide bond</keyword>
<dbReference type="Pfam" id="PF00045">
    <property type="entry name" value="Hemopexin"/>
    <property type="match status" value="1"/>
</dbReference>
<feature type="region of interest" description="Disordered" evidence="8">
    <location>
        <begin position="1308"/>
        <end position="1337"/>
    </location>
</feature>
<dbReference type="Proteomes" id="UP000008143">
    <property type="component" value="Chromosome 4"/>
</dbReference>
<dbReference type="InterPro" id="IPR001212">
    <property type="entry name" value="Somatomedin_B_dom"/>
</dbReference>
<feature type="compositionally biased region" description="Basic and acidic residues" evidence="8">
    <location>
        <begin position="333"/>
        <end position="357"/>
    </location>
</feature>
<feature type="compositionally biased region" description="Low complexity" evidence="8">
    <location>
        <begin position="193"/>
        <end position="206"/>
    </location>
</feature>
<reference evidence="12" key="1">
    <citation type="submission" date="2025-08" db="UniProtKB">
        <authorList>
            <consortium name="RefSeq"/>
        </authorList>
    </citation>
    <scope>IDENTIFICATION</scope>
    <source>
        <strain evidence="12">Nigerian</strain>
        <tissue evidence="12">Liver and blood</tissue>
    </source>
</reference>
<feature type="region of interest" description="Disordered" evidence="8">
    <location>
        <begin position="566"/>
        <end position="618"/>
    </location>
</feature>
<feature type="compositionally biased region" description="Polar residues" evidence="8">
    <location>
        <begin position="2377"/>
        <end position="2394"/>
    </location>
</feature>
<feature type="compositionally biased region" description="Polar residues" evidence="8">
    <location>
        <begin position="2189"/>
        <end position="2214"/>
    </location>
</feature>
<accession>A0A8J1JGD0</accession>
<comment type="subcellular location">
    <subcellularLocation>
        <location evidence="1">Secreted</location>
    </subcellularLocation>
</comment>
<feature type="compositionally biased region" description="Polar residues" evidence="8">
    <location>
        <begin position="2024"/>
        <end position="2096"/>
    </location>
</feature>
<feature type="region of interest" description="Disordered" evidence="8">
    <location>
        <begin position="2377"/>
        <end position="2399"/>
    </location>
</feature>
<feature type="compositionally biased region" description="Polar residues" evidence="8">
    <location>
        <begin position="1905"/>
        <end position="1946"/>
    </location>
</feature>
<dbReference type="InterPro" id="IPR000585">
    <property type="entry name" value="Hemopexin-like_dom"/>
</dbReference>
<feature type="compositionally biased region" description="Polar residues" evidence="8">
    <location>
        <begin position="1956"/>
        <end position="1971"/>
    </location>
</feature>
<dbReference type="Gene3D" id="2.110.10.10">
    <property type="entry name" value="Hemopexin-like domain"/>
    <property type="match status" value="1"/>
</dbReference>
<dbReference type="InterPro" id="IPR036375">
    <property type="entry name" value="Hemopexin-like_dom_sf"/>
</dbReference>
<evidence type="ECO:0000259" key="10">
    <source>
        <dbReference type="PROSITE" id="PS50958"/>
    </source>
</evidence>
<dbReference type="CTD" id="10216"/>
<evidence type="ECO:0000256" key="9">
    <source>
        <dbReference type="SAM" id="SignalP"/>
    </source>
</evidence>
<evidence type="ECO:0000256" key="2">
    <source>
        <dbReference type="ARBA" id="ARBA00022525"/>
    </source>
</evidence>
<feature type="compositionally biased region" description="Low complexity" evidence="8">
    <location>
        <begin position="277"/>
        <end position="286"/>
    </location>
</feature>
<feature type="region of interest" description="Disordered" evidence="8">
    <location>
        <begin position="1558"/>
        <end position="1578"/>
    </location>
</feature>
<feature type="domain" description="SMB" evidence="10">
    <location>
        <begin position="25"/>
        <end position="64"/>
    </location>
</feature>
<feature type="compositionally biased region" description="Basic residues" evidence="8">
    <location>
        <begin position="287"/>
        <end position="302"/>
    </location>
</feature>
<evidence type="ECO:0000256" key="6">
    <source>
        <dbReference type="ARBA" id="ARBA00023180"/>
    </source>
</evidence>
<feature type="region of interest" description="Disordered" evidence="8">
    <location>
        <begin position="1656"/>
        <end position="1676"/>
    </location>
</feature>
<dbReference type="KEGG" id="xtr:100496149"/>
<feature type="compositionally biased region" description="Polar residues" evidence="8">
    <location>
        <begin position="1988"/>
        <end position="2006"/>
    </location>
</feature>
<feature type="compositionally biased region" description="Polar residues" evidence="8">
    <location>
        <begin position="1003"/>
        <end position="1022"/>
    </location>
</feature>
<feature type="region of interest" description="Disordered" evidence="8">
    <location>
        <begin position="1688"/>
        <end position="1733"/>
    </location>
</feature>
<feature type="compositionally biased region" description="Polar residues" evidence="8">
    <location>
        <begin position="491"/>
        <end position="503"/>
    </location>
</feature>
<dbReference type="CDD" id="cd00094">
    <property type="entry name" value="HX"/>
    <property type="match status" value="1"/>
</dbReference>
<dbReference type="InterPro" id="IPR036024">
    <property type="entry name" value="Somatomedin_B-like_dom_sf"/>
</dbReference>
<feature type="compositionally biased region" description="Low complexity" evidence="8">
    <location>
        <begin position="2007"/>
        <end position="2021"/>
    </location>
</feature>
<dbReference type="Pfam" id="PF01033">
    <property type="entry name" value="Somatomedin_B"/>
    <property type="match status" value="2"/>
</dbReference>
<feature type="compositionally biased region" description="Basic and acidic residues" evidence="8">
    <location>
        <begin position="117"/>
        <end position="143"/>
    </location>
</feature>
<feature type="region of interest" description="Disordered" evidence="8">
    <location>
        <begin position="1003"/>
        <end position="1061"/>
    </location>
</feature>
<evidence type="ECO:0000256" key="5">
    <source>
        <dbReference type="ARBA" id="ARBA00023157"/>
    </source>
</evidence>